<dbReference type="EMBL" id="CAADEY010000160">
    <property type="protein sequence ID" value="VFJ67117.1"/>
    <property type="molecule type" value="Genomic_DNA"/>
</dbReference>
<protein>
    <submittedName>
        <fullName evidence="1">Uncharacterized protein</fullName>
    </submittedName>
</protein>
<gene>
    <name evidence="1" type="ORF">BECKDK2373C_GA0170839_11603</name>
</gene>
<dbReference type="AlphaFoldDB" id="A0A450TIH4"/>
<organism evidence="1">
    <name type="scientific">Candidatus Kentrum sp. DK</name>
    <dbReference type="NCBI Taxonomy" id="2126562"/>
    <lineage>
        <taxon>Bacteria</taxon>
        <taxon>Pseudomonadati</taxon>
        <taxon>Pseudomonadota</taxon>
        <taxon>Gammaproteobacteria</taxon>
        <taxon>Candidatus Kentrum</taxon>
    </lineage>
</organism>
<sequence>MTAVYDIVTTDSKKTGKSVTINWNERSRCVGIRTIGEKLGLCSPARRKRAKKRNLHGVNEHFECPFLYKLATWLESARRVFAHGSTVSSEINFARQVYALWLEEAIDKGDVESIF</sequence>
<accession>A0A450TIH4</accession>
<name>A0A450TIH4_9GAMM</name>
<evidence type="ECO:0000313" key="1">
    <source>
        <dbReference type="EMBL" id="VFJ67117.1"/>
    </source>
</evidence>
<reference evidence="1" key="1">
    <citation type="submission" date="2019-02" db="EMBL/GenBank/DDBJ databases">
        <authorList>
            <person name="Gruber-Vodicka R. H."/>
            <person name="Seah K. B. B."/>
        </authorList>
    </citation>
    <scope>NUCLEOTIDE SEQUENCE</scope>
    <source>
        <strain evidence="1">BECK_DK161</strain>
    </source>
</reference>
<proteinExistence type="predicted"/>